<proteinExistence type="predicted"/>
<evidence type="ECO:0000256" key="1">
    <source>
        <dbReference type="SAM" id="MobiDB-lite"/>
    </source>
</evidence>
<gene>
    <name evidence="2" type="ORF">K6Q96_06960</name>
</gene>
<evidence type="ECO:0008006" key="4">
    <source>
        <dbReference type="Google" id="ProtNLM"/>
    </source>
</evidence>
<dbReference type="Proteomes" id="UP001056255">
    <property type="component" value="Chromosome I"/>
</dbReference>
<name>A0ABY4WXL5_9GAMM</name>
<feature type="region of interest" description="Disordered" evidence="1">
    <location>
        <begin position="187"/>
        <end position="220"/>
    </location>
</feature>
<feature type="compositionally biased region" description="Polar residues" evidence="1">
    <location>
        <begin position="187"/>
        <end position="204"/>
    </location>
</feature>
<sequence>MGGGDDNKVEETEYEKASADIANKYWDIYQKDLKQYEDVFIQRVDNLNSDSNMANVKADTDLAYNSAFSENRDATAKHLTASGINPSSKKFGSAMADLSTAQATHQADTVNRAQASEQDAHIAGLSDVVAMGLGEQAEALQRSTDVAHMSLREAKQDAQADFNRRSANLQTAGAVAGIGLRSAQQFSGRGTGTSNLIDGSSTSLKGHYDPNFNPQGAMNA</sequence>
<dbReference type="EMBL" id="CP082275">
    <property type="protein sequence ID" value="USH03727.1"/>
    <property type="molecule type" value="Genomic_DNA"/>
</dbReference>
<dbReference type="RefSeq" id="WP_251878983.1">
    <property type="nucleotide sequence ID" value="NZ_CP082275.1"/>
</dbReference>
<protein>
    <recommendedName>
        <fullName evidence="4">Coil containing protein</fullName>
    </recommendedName>
</protein>
<accession>A0ABY4WXL5</accession>
<keyword evidence="3" id="KW-1185">Reference proteome</keyword>
<evidence type="ECO:0000313" key="3">
    <source>
        <dbReference type="Proteomes" id="UP001056255"/>
    </source>
</evidence>
<evidence type="ECO:0000313" key="2">
    <source>
        <dbReference type="EMBL" id="USH03727.1"/>
    </source>
</evidence>
<organism evidence="2 3">
    <name type="scientific">Grimontia kaedaensis</name>
    <dbReference type="NCBI Taxonomy" id="2872157"/>
    <lineage>
        <taxon>Bacteria</taxon>
        <taxon>Pseudomonadati</taxon>
        <taxon>Pseudomonadota</taxon>
        <taxon>Gammaproteobacteria</taxon>
        <taxon>Vibrionales</taxon>
        <taxon>Vibrionaceae</taxon>
        <taxon>Grimontia</taxon>
    </lineage>
</organism>
<reference evidence="2" key="1">
    <citation type="submission" date="2021-08" db="EMBL/GenBank/DDBJ databases">
        <authorList>
            <person name="Sakaguchi M."/>
            <person name="Kikuchi T."/>
            <person name="Urbanczyk H."/>
        </authorList>
    </citation>
    <scope>NUCLEOTIDE SEQUENCE</scope>
    <source>
        <strain evidence="2">020920N</strain>
    </source>
</reference>